<dbReference type="GO" id="GO:0044396">
    <property type="term" value="P:actin cortical patch organization"/>
    <property type="evidence" value="ECO:0007669"/>
    <property type="project" value="EnsemblFungi"/>
</dbReference>
<dbReference type="AlphaFoldDB" id="A5DAY0"/>
<dbReference type="OrthoDB" id="421448at2759"/>
<dbReference type="Gene3D" id="3.90.640.10">
    <property type="entry name" value="Actin, Chain A, domain 4"/>
    <property type="match status" value="1"/>
</dbReference>
<dbReference type="Gene3D" id="3.30.420.40">
    <property type="match status" value="2"/>
</dbReference>
<proteinExistence type="inferred from homology"/>
<dbReference type="PROSITE" id="PS01132">
    <property type="entry name" value="ACTINS_ACT_LIKE"/>
    <property type="match status" value="1"/>
</dbReference>
<dbReference type="Proteomes" id="UP000001997">
    <property type="component" value="Unassembled WGS sequence"/>
</dbReference>
<dbReference type="InterPro" id="IPR004000">
    <property type="entry name" value="Actin"/>
</dbReference>
<dbReference type="VEuPathDB" id="FungiDB:PGUG_00435"/>
<dbReference type="PANTHER" id="PTHR11937">
    <property type="entry name" value="ACTIN"/>
    <property type="match status" value="1"/>
</dbReference>
<dbReference type="FunFam" id="3.30.420.40:FF:000058">
    <property type="entry name" value="Putative actin-related protein 5"/>
    <property type="match status" value="1"/>
</dbReference>
<dbReference type="KEGG" id="pgu:PGUG_00435"/>
<dbReference type="GO" id="GO:0005524">
    <property type="term" value="F:ATP binding"/>
    <property type="evidence" value="ECO:0007669"/>
    <property type="project" value="EnsemblFungi"/>
</dbReference>
<dbReference type="GO" id="GO:0032153">
    <property type="term" value="C:cell division site"/>
    <property type="evidence" value="ECO:0007669"/>
    <property type="project" value="EnsemblFungi"/>
</dbReference>
<dbReference type="SUPFAM" id="SSF53067">
    <property type="entry name" value="Actin-like ATPase domain"/>
    <property type="match status" value="2"/>
</dbReference>
<dbReference type="GO" id="GO:0030041">
    <property type="term" value="P:actin filament polymerization"/>
    <property type="evidence" value="ECO:0007669"/>
    <property type="project" value="EnsemblFungi"/>
</dbReference>
<dbReference type="OMA" id="GIHYPIR"/>
<protein>
    <recommendedName>
        <fullName evidence="4">Actin-related protein 3</fullName>
    </recommendedName>
</protein>
<evidence type="ECO:0008006" key="4">
    <source>
        <dbReference type="Google" id="ProtNLM"/>
    </source>
</evidence>
<dbReference type="CDD" id="cd10221">
    <property type="entry name" value="ASKHA_NBD_Arp3-like"/>
    <property type="match status" value="1"/>
</dbReference>
<sequence length="454" mass="50561">MCLVCSPCIFFEPPISLLLTVHRATTQKHKYIMASIGTPAVVMDNGTGLTKLGFAGNDSPSFVFPTAIATASTSGGGARGGSSTGSFLSSKRGLEDLNFFIGDEALSAANGPNYNLSYPVRHGQIENWDHMERFWENSIFKYLRCEPEDHYFLLTEPPLNPPENRESTAEIMFESFNCAGLYIAVQAVLALAASWTSSKVKDRSLTGTVIDSGDGVTHVIPVAEGYVIGTSIKNIPLAGRDITSFIQSLLRDRGEPDTSLQTAEKIKQQFCYVCPDIVKEFKKFDQYPQEKFAQYVVEYADKNRKNIVDVGYEQFLAPEIFFNPEICSSDYLTPLPEVVDLVIQSTPIDVRKKLYKNIVLSGGSTMFKDFGRRLQRDMKTIVNERIETSERLSGVKSSGVDVQVISHKRQRNAVWFGGSLLAQTAEFKSYCYTKQDYDEYGPSIVRNFSLFSVP</sequence>
<gene>
    <name evidence="2" type="ORF">PGUG_00435</name>
</gene>
<dbReference type="InterPro" id="IPR043129">
    <property type="entry name" value="ATPase_NBD"/>
</dbReference>
<dbReference type="GO" id="GO:0034314">
    <property type="term" value="P:Arp2/3 complex-mediated actin nucleation"/>
    <property type="evidence" value="ECO:0007669"/>
    <property type="project" value="EnsemblFungi"/>
</dbReference>
<dbReference type="GO" id="GO:0051285">
    <property type="term" value="C:cell cortex of cell tip"/>
    <property type="evidence" value="ECO:0007669"/>
    <property type="project" value="EnsemblFungi"/>
</dbReference>
<dbReference type="GeneID" id="5128571"/>
<dbReference type="InParanoid" id="A5DAY0"/>
<organism evidence="2 3">
    <name type="scientific">Meyerozyma guilliermondii (strain ATCC 6260 / CBS 566 / DSM 6381 / JCM 1539 / NBRC 10279 / NRRL Y-324)</name>
    <name type="common">Yeast</name>
    <name type="synonym">Candida guilliermondii</name>
    <dbReference type="NCBI Taxonomy" id="294746"/>
    <lineage>
        <taxon>Eukaryota</taxon>
        <taxon>Fungi</taxon>
        <taxon>Dikarya</taxon>
        <taxon>Ascomycota</taxon>
        <taxon>Saccharomycotina</taxon>
        <taxon>Pichiomycetes</taxon>
        <taxon>Debaryomycetaceae</taxon>
        <taxon>Meyerozyma</taxon>
    </lineage>
</organism>
<evidence type="ECO:0000256" key="1">
    <source>
        <dbReference type="RuleBase" id="RU000487"/>
    </source>
</evidence>
<dbReference type="FunCoup" id="A5DAY0">
    <property type="interactions" value="730"/>
</dbReference>
<dbReference type="GO" id="GO:0051015">
    <property type="term" value="F:actin filament binding"/>
    <property type="evidence" value="ECO:0007669"/>
    <property type="project" value="EnsemblFungi"/>
</dbReference>
<comment type="similarity">
    <text evidence="1">Belongs to the actin family.</text>
</comment>
<dbReference type="HOGENOM" id="CLU_027965_3_0_1"/>
<reference evidence="2 3" key="1">
    <citation type="journal article" date="2009" name="Nature">
        <title>Evolution of pathogenicity and sexual reproduction in eight Candida genomes.</title>
        <authorList>
            <person name="Butler G."/>
            <person name="Rasmussen M.D."/>
            <person name="Lin M.F."/>
            <person name="Santos M.A."/>
            <person name="Sakthikumar S."/>
            <person name="Munro C.A."/>
            <person name="Rheinbay E."/>
            <person name="Grabherr M."/>
            <person name="Forche A."/>
            <person name="Reedy J.L."/>
            <person name="Agrafioti I."/>
            <person name="Arnaud M.B."/>
            <person name="Bates S."/>
            <person name="Brown A.J."/>
            <person name="Brunke S."/>
            <person name="Costanzo M.C."/>
            <person name="Fitzpatrick D.A."/>
            <person name="de Groot P.W."/>
            <person name="Harris D."/>
            <person name="Hoyer L.L."/>
            <person name="Hube B."/>
            <person name="Klis F.M."/>
            <person name="Kodira C."/>
            <person name="Lennard N."/>
            <person name="Logue M.E."/>
            <person name="Martin R."/>
            <person name="Neiman A.M."/>
            <person name="Nikolaou E."/>
            <person name="Quail M.A."/>
            <person name="Quinn J."/>
            <person name="Santos M.C."/>
            <person name="Schmitzberger F.F."/>
            <person name="Sherlock G."/>
            <person name="Shah P."/>
            <person name="Silverstein K.A."/>
            <person name="Skrzypek M.S."/>
            <person name="Soll D."/>
            <person name="Staggs R."/>
            <person name="Stansfield I."/>
            <person name="Stumpf M.P."/>
            <person name="Sudbery P.E."/>
            <person name="Srikantha T."/>
            <person name="Zeng Q."/>
            <person name="Berman J."/>
            <person name="Berriman M."/>
            <person name="Heitman J."/>
            <person name="Gow N.A."/>
            <person name="Lorenz M.C."/>
            <person name="Birren B.W."/>
            <person name="Kellis M."/>
            <person name="Cuomo C.A."/>
        </authorList>
    </citation>
    <scope>NUCLEOTIDE SEQUENCE [LARGE SCALE GENOMIC DNA]</scope>
    <source>
        <strain evidence="3">ATCC 6260 / CBS 566 / DSM 6381 / JCM 1539 / NBRC 10279 / NRRL Y-324</strain>
    </source>
</reference>
<evidence type="ECO:0000313" key="2">
    <source>
        <dbReference type="EMBL" id="EDK36337.1"/>
    </source>
</evidence>
<accession>A5DAY0</accession>
<dbReference type="GO" id="GO:0030479">
    <property type="term" value="C:actin cortical patch"/>
    <property type="evidence" value="ECO:0007669"/>
    <property type="project" value="EnsemblFungi"/>
</dbReference>
<dbReference type="STRING" id="294746.A5DAY0"/>
<dbReference type="SMART" id="SM00268">
    <property type="entry name" value="ACTIN"/>
    <property type="match status" value="1"/>
</dbReference>
<dbReference type="EMBL" id="CH408155">
    <property type="protein sequence ID" value="EDK36337.1"/>
    <property type="molecule type" value="Genomic_DNA"/>
</dbReference>
<dbReference type="RefSeq" id="XP_001487058.1">
    <property type="nucleotide sequence ID" value="XM_001487008.1"/>
</dbReference>
<keyword evidence="3" id="KW-1185">Reference proteome</keyword>
<evidence type="ECO:0000313" key="3">
    <source>
        <dbReference type="Proteomes" id="UP000001997"/>
    </source>
</evidence>
<dbReference type="Pfam" id="PF00022">
    <property type="entry name" value="Actin"/>
    <property type="match status" value="1"/>
</dbReference>
<dbReference type="eggNOG" id="KOG0678">
    <property type="taxonomic scope" value="Eukaryota"/>
</dbReference>
<dbReference type="InterPro" id="IPR020902">
    <property type="entry name" value="Actin/actin-like_CS"/>
</dbReference>
<name>A5DAY0_PICGU</name>
<dbReference type="FunFam" id="3.30.420.40:FF:000029">
    <property type="entry name" value="Actin-related protein 3"/>
    <property type="match status" value="1"/>
</dbReference>
<dbReference type="GO" id="GO:0005885">
    <property type="term" value="C:Arp2/3 protein complex"/>
    <property type="evidence" value="ECO:0007669"/>
    <property type="project" value="EnsemblFungi"/>
</dbReference>